<evidence type="ECO:0000313" key="2">
    <source>
        <dbReference type="EMBL" id="CDJ49672.1"/>
    </source>
</evidence>
<dbReference type="Proteomes" id="UP000030750">
    <property type="component" value="Unassembled WGS sequence"/>
</dbReference>
<feature type="region of interest" description="Disordered" evidence="1">
    <location>
        <begin position="307"/>
        <end position="330"/>
    </location>
</feature>
<feature type="region of interest" description="Disordered" evidence="1">
    <location>
        <begin position="345"/>
        <end position="365"/>
    </location>
</feature>
<gene>
    <name evidence="2" type="ORF">EBH_0027960</name>
</gene>
<proteinExistence type="predicted"/>
<feature type="region of interest" description="Disordered" evidence="1">
    <location>
        <begin position="153"/>
        <end position="185"/>
    </location>
</feature>
<sequence length="365" mass="38066">MGGDGGSFSHRTEMVRTKGFKFLRNLGGMGYTPNTQIRMADERFGKNESRDLRSSACAYSQEKLQPPLLACRIGRLYNKEAVIKALLDKTLPAHMKHIKTLKDMKELKVEINPKTGFPMCPITNADFSSGVRGSIVWPCGFILANRALEAMAKQDKEGSKSDSSSSSSSNSSSSNSSSSSSSSWESGRARVSGVFVCPMCSKAHEAATDLIPLSPDEEESNLLLQQALQQQQAKLAARKKSKTAAAAAAAAATATGTAAATAEAAAAGSPAAEGGGSPAAAAAETAAATPTPTPAAAVAAAAASSAAKEAAEKEQQQNATNKRKSENKELLLQSAKRAKDWVLGAETESQTLNPSSAKQRKVITA</sequence>
<dbReference type="EMBL" id="HG711804">
    <property type="protein sequence ID" value="CDJ49672.1"/>
    <property type="molecule type" value="Genomic_DNA"/>
</dbReference>
<name>U6LH05_9EIME</name>
<dbReference type="OrthoDB" id="247013at2759"/>
<organism evidence="2 3">
    <name type="scientific">Eimeria brunetti</name>
    <dbReference type="NCBI Taxonomy" id="51314"/>
    <lineage>
        <taxon>Eukaryota</taxon>
        <taxon>Sar</taxon>
        <taxon>Alveolata</taxon>
        <taxon>Apicomplexa</taxon>
        <taxon>Conoidasida</taxon>
        <taxon>Coccidia</taxon>
        <taxon>Eucoccidiorida</taxon>
        <taxon>Eimeriorina</taxon>
        <taxon>Eimeriidae</taxon>
        <taxon>Eimeria</taxon>
    </lineage>
</organism>
<evidence type="ECO:0000256" key="1">
    <source>
        <dbReference type="SAM" id="MobiDB-lite"/>
    </source>
</evidence>
<evidence type="ECO:0000313" key="3">
    <source>
        <dbReference type="Proteomes" id="UP000030750"/>
    </source>
</evidence>
<reference evidence="2" key="1">
    <citation type="submission" date="2013-10" db="EMBL/GenBank/DDBJ databases">
        <title>Genomic analysis of the causative agents of coccidiosis in chickens.</title>
        <authorList>
            <person name="Reid A.J."/>
            <person name="Blake D."/>
            <person name="Billington K."/>
            <person name="Browne H."/>
            <person name="Dunn M."/>
            <person name="Hung S."/>
            <person name="Kawahara F."/>
            <person name="Miranda-Saavedra D."/>
            <person name="Mourier T."/>
            <person name="Nagra H."/>
            <person name="Otto T.D."/>
            <person name="Rawlings N."/>
            <person name="Sanchez A."/>
            <person name="Sanders M."/>
            <person name="Subramaniam C."/>
            <person name="Tay Y."/>
            <person name="Dear P."/>
            <person name="Doerig C."/>
            <person name="Gruber A."/>
            <person name="Parkinson J."/>
            <person name="Shirley M."/>
            <person name="Wan K.L."/>
            <person name="Berriman M."/>
            <person name="Tomley F."/>
            <person name="Pain A."/>
        </authorList>
    </citation>
    <scope>NUCLEOTIDE SEQUENCE [LARGE SCALE GENOMIC DNA]</scope>
    <source>
        <strain evidence="2">Houghton</strain>
    </source>
</reference>
<dbReference type="GO" id="GO:0006274">
    <property type="term" value="P:DNA replication termination"/>
    <property type="evidence" value="ECO:0007669"/>
    <property type="project" value="TreeGrafter"/>
</dbReference>
<evidence type="ECO:0008006" key="4">
    <source>
        <dbReference type="Google" id="ProtNLM"/>
    </source>
</evidence>
<protein>
    <recommendedName>
        <fullName evidence="4">Replication termination factor 2</fullName>
    </recommendedName>
</protein>
<dbReference type="PANTHER" id="PTHR12775:SF0">
    <property type="entry name" value="REPLICATION TERMINATION FACTOR 2"/>
    <property type="match status" value="1"/>
</dbReference>
<dbReference type="AlphaFoldDB" id="U6LH05"/>
<feature type="compositionally biased region" description="Low complexity" evidence="1">
    <location>
        <begin position="161"/>
        <end position="183"/>
    </location>
</feature>
<dbReference type="InterPro" id="IPR006735">
    <property type="entry name" value="Rtf2"/>
</dbReference>
<reference evidence="2" key="2">
    <citation type="submission" date="2013-10" db="EMBL/GenBank/DDBJ databases">
        <authorList>
            <person name="Aslett M."/>
        </authorList>
    </citation>
    <scope>NUCLEOTIDE SEQUENCE [LARGE SCALE GENOMIC DNA]</scope>
    <source>
        <strain evidence="2">Houghton</strain>
    </source>
</reference>
<dbReference type="PANTHER" id="PTHR12775">
    <property type="entry name" value="PROTEIN C20ORF43 HOMOLOG"/>
    <property type="match status" value="1"/>
</dbReference>
<accession>U6LH05</accession>
<dbReference type="GO" id="GO:0005634">
    <property type="term" value="C:nucleus"/>
    <property type="evidence" value="ECO:0007669"/>
    <property type="project" value="TreeGrafter"/>
</dbReference>
<feature type="region of interest" description="Disordered" evidence="1">
    <location>
        <begin position="265"/>
        <end position="294"/>
    </location>
</feature>
<keyword evidence="3" id="KW-1185">Reference proteome</keyword>
<feature type="compositionally biased region" description="Polar residues" evidence="1">
    <location>
        <begin position="347"/>
        <end position="357"/>
    </location>
</feature>
<dbReference type="VEuPathDB" id="ToxoDB:EBH_0027960"/>
<dbReference type="Pfam" id="PF04641">
    <property type="entry name" value="Rtf2"/>
    <property type="match status" value="1"/>
</dbReference>